<name>A0A239JXP9_9FIRM</name>
<dbReference type="InterPro" id="IPR014871">
    <property type="entry name" value="dUTPase/dCTP_pyrophosphatase"/>
</dbReference>
<dbReference type="Proteomes" id="UP000198304">
    <property type="component" value="Unassembled WGS sequence"/>
</dbReference>
<dbReference type="Pfam" id="PF08761">
    <property type="entry name" value="dUTPase_2"/>
    <property type="match status" value="1"/>
</dbReference>
<dbReference type="OrthoDB" id="5506143at2"/>
<sequence length="161" mass="19048">MNMRQLFDIQKQLDETILKNHELYNKDLAPAKILALEVELGELANETRCFKFWSKKASSPKNVILEEYVDCLHFLLSIGLDEGFDDAQFHMKENPRDLVQQFQEIFRKSTNFYQTLREEDYVDLFEGFLSLGRKLGFTWEDIEAGYLLKNQINHQRQAEGY</sequence>
<keyword evidence="2" id="KW-1185">Reference proteome</keyword>
<dbReference type="AlphaFoldDB" id="A0A239JXP9"/>
<dbReference type="PIRSF" id="PIRSF030140">
    <property type="entry name" value="UCP030140"/>
    <property type="match status" value="1"/>
</dbReference>
<dbReference type="RefSeq" id="WP_089285171.1">
    <property type="nucleotide sequence ID" value="NZ_FZOJ01000040.1"/>
</dbReference>
<accession>A0A239JXP9</accession>
<dbReference type="EMBL" id="FZOJ01000040">
    <property type="protein sequence ID" value="SNT10595.1"/>
    <property type="molecule type" value="Genomic_DNA"/>
</dbReference>
<protein>
    <submittedName>
        <fullName evidence="1">Dimeric dUTPase, all-alpha-NTP-PPase (MazG) superfamily</fullName>
    </submittedName>
</protein>
<evidence type="ECO:0000313" key="1">
    <source>
        <dbReference type="EMBL" id="SNT10595.1"/>
    </source>
</evidence>
<dbReference type="SUPFAM" id="SSF101386">
    <property type="entry name" value="all-alpha NTP pyrophosphatases"/>
    <property type="match status" value="1"/>
</dbReference>
<dbReference type="InterPro" id="IPR016947">
    <property type="entry name" value="UCP030140"/>
</dbReference>
<proteinExistence type="predicted"/>
<dbReference type="CDD" id="cd11527">
    <property type="entry name" value="NTP-PPase_dUTPase"/>
    <property type="match status" value="1"/>
</dbReference>
<gene>
    <name evidence="1" type="ORF">SAMN05446037_104030</name>
</gene>
<reference evidence="1 2" key="1">
    <citation type="submission" date="2017-06" db="EMBL/GenBank/DDBJ databases">
        <authorList>
            <person name="Kim H.J."/>
            <person name="Triplett B.A."/>
        </authorList>
    </citation>
    <scope>NUCLEOTIDE SEQUENCE [LARGE SCALE GENOMIC DNA]</scope>
    <source>
        <strain evidence="1 2">SCA</strain>
    </source>
</reference>
<dbReference type="Gene3D" id="1.10.4010.10">
    <property type="entry name" value="Type II deoxyuridine triphosphatase"/>
    <property type="match status" value="1"/>
</dbReference>
<organism evidence="1 2">
    <name type="scientific">Anaerovirgula multivorans</name>
    <dbReference type="NCBI Taxonomy" id="312168"/>
    <lineage>
        <taxon>Bacteria</taxon>
        <taxon>Bacillati</taxon>
        <taxon>Bacillota</taxon>
        <taxon>Clostridia</taxon>
        <taxon>Peptostreptococcales</taxon>
        <taxon>Natronincolaceae</taxon>
        <taxon>Anaerovirgula</taxon>
    </lineage>
</organism>
<evidence type="ECO:0000313" key="2">
    <source>
        <dbReference type="Proteomes" id="UP000198304"/>
    </source>
</evidence>